<protein>
    <submittedName>
        <fullName evidence="1">Uncharacterized protein</fullName>
    </submittedName>
</protein>
<dbReference type="Proteomes" id="UP001207468">
    <property type="component" value="Unassembled WGS sequence"/>
</dbReference>
<evidence type="ECO:0000313" key="2">
    <source>
        <dbReference type="Proteomes" id="UP001207468"/>
    </source>
</evidence>
<proteinExistence type="predicted"/>
<sequence length="209" mass="23085">MLGHSFFSTMAYRLPTHLGSLVPPPAEQLQQRRPWQGILTLTFMNASQGVSQDVYVTATETDGDSRMDLWPRRLYVYLGARRTQHNDIKAWVKRFAPPVCALMADKLPDPAANALNQATFANLSRMLLDNQILALTPWGQDNLPGAGMMIYPTPSSPSLLVGAVFLSGPFPDFATYQQQPPRPNPALAQSSQHQNPYGSHHSSGRYPAP</sequence>
<gene>
    <name evidence="1" type="ORF">F5148DRAFT_528335</name>
</gene>
<name>A0ACC0TWN4_9AGAM</name>
<comment type="caution">
    <text evidence="1">The sequence shown here is derived from an EMBL/GenBank/DDBJ whole genome shotgun (WGS) entry which is preliminary data.</text>
</comment>
<evidence type="ECO:0000313" key="1">
    <source>
        <dbReference type="EMBL" id="KAI9451964.1"/>
    </source>
</evidence>
<keyword evidence="2" id="KW-1185">Reference proteome</keyword>
<organism evidence="1 2">
    <name type="scientific">Russula earlei</name>
    <dbReference type="NCBI Taxonomy" id="71964"/>
    <lineage>
        <taxon>Eukaryota</taxon>
        <taxon>Fungi</taxon>
        <taxon>Dikarya</taxon>
        <taxon>Basidiomycota</taxon>
        <taxon>Agaricomycotina</taxon>
        <taxon>Agaricomycetes</taxon>
        <taxon>Russulales</taxon>
        <taxon>Russulaceae</taxon>
        <taxon>Russula</taxon>
    </lineage>
</organism>
<reference evidence="1" key="1">
    <citation type="submission" date="2021-03" db="EMBL/GenBank/DDBJ databases">
        <title>Evolutionary priming and transition to the ectomycorrhizal habit in an iconic lineage of mushroom-forming fungi: is preadaptation a requirement?</title>
        <authorList>
            <consortium name="DOE Joint Genome Institute"/>
            <person name="Looney B.P."/>
            <person name="Miyauchi S."/>
            <person name="Morin E."/>
            <person name="Drula E."/>
            <person name="Courty P.E."/>
            <person name="Chicoki N."/>
            <person name="Fauchery L."/>
            <person name="Kohler A."/>
            <person name="Kuo A."/>
            <person name="LaButti K."/>
            <person name="Pangilinan J."/>
            <person name="Lipzen A."/>
            <person name="Riley R."/>
            <person name="Andreopoulos W."/>
            <person name="He G."/>
            <person name="Johnson J."/>
            <person name="Barry K.W."/>
            <person name="Grigoriev I.V."/>
            <person name="Nagy L."/>
            <person name="Hibbett D."/>
            <person name="Henrissat B."/>
            <person name="Matheny P.B."/>
            <person name="Labbe J."/>
            <person name="Martin A.F."/>
        </authorList>
    </citation>
    <scope>NUCLEOTIDE SEQUENCE</scope>
    <source>
        <strain evidence="1">BPL698</strain>
    </source>
</reference>
<accession>A0ACC0TWN4</accession>
<dbReference type="EMBL" id="JAGFNK010000353">
    <property type="protein sequence ID" value="KAI9451964.1"/>
    <property type="molecule type" value="Genomic_DNA"/>
</dbReference>